<evidence type="ECO:0000256" key="5">
    <source>
        <dbReference type="SAM" id="Phobius"/>
    </source>
</evidence>
<dbReference type="GO" id="GO:0015297">
    <property type="term" value="F:antiporter activity"/>
    <property type="evidence" value="ECO:0007669"/>
    <property type="project" value="InterPro"/>
</dbReference>
<feature type="transmembrane region" description="Helical" evidence="5">
    <location>
        <begin position="87"/>
        <end position="109"/>
    </location>
</feature>
<name>A0A3B1C3B2_9ZZZZ</name>
<dbReference type="Gene3D" id="1.20.1530.20">
    <property type="match status" value="1"/>
</dbReference>
<evidence type="ECO:0000256" key="4">
    <source>
        <dbReference type="ARBA" id="ARBA00023136"/>
    </source>
</evidence>
<dbReference type="Pfam" id="PF00999">
    <property type="entry name" value="Na_H_Exchanger"/>
    <property type="match status" value="1"/>
</dbReference>
<feature type="domain" description="Cation/H+ exchanger transmembrane" evidence="6">
    <location>
        <begin position="7"/>
        <end position="378"/>
    </location>
</feature>
<keyword evidence="4 5" id="KW-0472">Membrane</keyword>
<dbReference type="InterPro" id="IPR006153">
    <property type="entry name" value="Cation/H_exchanger_TM"/>
</dbReference>
<comment type="subcellular location">
    <subcellularLocation>
        <location evidence="1">Membrane</location>
        <topology evidence="1">Multi-pass membrane protein</topology>
    </subcellularLocation>
</comment>
<reference evidence="7" key="1">
    <citation type="submission" date="2018-06" db="EMBL/GenBank/DDBJ databases">
        <authorList>
            <person name="Zhirakovskaya E."/>
        </authorList>
    </citation>
    <scope>NUCLEOTIDE SEQUENCE</scope>
</reference>
<feature type="transmembrane region" description="Helical" evidence="5">
    <location>
        <begin position="190"/>
        <end position="209"/>
    </location>
</feature>
<feature type="transmembrane region" description="Helical" evidence="5">
    <location>
        <begin position="332"/>
        <end position="350"/>
    </location>
</feature>
<evidence type="ECO:0000256" key="1">
    <source>
        <dbReference type="ARBA" id="ARBA00004141"/>
    </source>
</evidence>
<accession>A0A3B1C3B2</accession>
<feature type="transmembrane region" description="Helical" evidence="5">
    <location>
        <begin position="294"/>
        <end position="312"/>
    </location>
</feature>
<dbReference type="EMBL" id="UOGE01000096">
    <property type="protein sequence ID" value="VAX24669.1"/>
    <property type="molecule type" value="Genomic_DNA"/>
</dbReference>
<dbReference type="AlphaFoldDB" id="A0A3B1C3B2"/>
<feature type="transmembrane region" description="Helical" evidence="5">
    <location>
        <begin position="115"/>
        <end position="137"/>
    </location>
</feature>
<feature type="transmembrane region" description="Helical" evidence="5">
    <location>
        <begin position="362"/>
        <end position="386"/>
    </location>
</feature>
<keyword evidence="3 5" id="KW-1133">Transmembrane helix</keyword>
<evidence type="ECO:0000256" key="3">
    <source>
        <dbReference type="ARBA" id="ARBA00022989"/>
    </source>
</evidence>
<dbReference type="GO" id="GO:1902600">
    <property type="term" value="P:proton transmembrane transport"/>
    <property type="evidence" value="ECO:0007669"/>
    <property type="project" value="InterPro"/>
</dbReference>
<protein>
    <submittedName>
        <fullName evidence="7">Na+/H+ antiporter</fullName>
    </submittedName>
</protein>
<dbReference type="PANTHER" id="PTHR31102">
    <property type="match status" value="1"/>
</dbReference>
<organism evidence="7">
    <name type="scientific">hydrothermal vent metagenome</name>
    <dbReference type="NCBI Taxonomy" id="652676"/>
    <lineage>
        <taxon>unclassified sequences</taxon>
        <taxon>metagenomes</taxon>
        <taxon>ecological metagenomes</taxon>
    </lineage>
</organism>
<dbReference type="GO" id="GO:0016020">
    <property type="term" value="C:membrane"/>
    <property type="evidence" value="ECO:0007669"/>
    <property type="project" value="UniProtKB-SubCell"/>
</dbReference>
<gene>
    <name evidence="7" type="ORF">MNBD_NITROSPINAE02-2024</name>
</gene>
<feature type="transmembrane region" description="Helical" evidence="5">
    <location>
        <begin position="270"/>
        <end position="288"/>
    </location>
</feature>
<dbReference type="PANTHER" id="PTHR31102:SF1">
    <property type="entry name" value="CATION_H+ EXCHANGER DOMAIN-CONTAINING PROTEIN"/>
    <property type="match status" value="1"/>
</dbReference>
<evidence type="ECO:0000313" key="7">
    <source>
        <dbReference type="EMBL" id="VAX24669.1"/>
    </source>
</evidence>
<dbReference type="InterPro" id="IPR051843">
    <property type="entry name" value="CPA1_transporter"/>
</dbReference>
<feature type="transmembrane region" description="Helical" evidence="5">
    <location>
        <begin position="216"/>
        <end position="233"/>
    </location>
</feature>
<proteinExistence type="predicted"/>
<sequence length="403" mass="42842">MAASIALIALLGLLSDYIFRKLRLPGLLGMLMVGVASGPYVFDIIEPALLEISSELRMTALIVILLRAGLELRRDTLNRVGKTAVTMSVVPAIFEGVAITLIAPILLPLTYIEAAILGSVLAAVSPAVVVPLMLKFIDERRGTDKGIPTMILGASSVDDVFVIVIFTILLGMGMGNESSGLMKLLEIPESVLLGIAFGALIGYVLFRLFDRYKPRATKMTIVVIAVSVILTWVEEAVHAWVAVSALLGVMTVGFVILEKAEARAHKISQKLSKVWIFAEILLFVLVGAQVDISVAWNAGALGALLVMLGLVARSAGTWLSVAGSDFTVKERLFCVIAYVPKATVQAAVGAVPLEMGIPGGEIILAVAVLSILLTAPVGAVAIMYTGPKWLKMEVKRDVVAQTE</sequence>
<dbReference type="InterPro" id="IPR038770">
    <property type="entry name" value="Na+/solute_symporter_sf"/>
</dbReference>
<feature type="transmembrane region" description="Helical" evidence="5">
    <location>
        <begin position="149"/>
        <end position="170"/>
    </location>
</feature>
<keyword evidence="2 5" id="KW-0812">Transmembrane</keyword>
<feature type="transmembrane region" description="Helical" evidence="5">
    <location>
        <begin position="239"/>
        <end position="258"/>
    </location>
</feature>
<evidence type="ECO:0000259" key="6">
    <source>
        <dbReference type="Pfam" id="PF00999"/>
    </source>
</evidence>
<evidence type="ECO:0000256" key="2">
    <source>
        <dbReference type="ARBA" id="ARBA00022692"/>
    </source>
</evidence>